<dbReference type="EMBL" id="CP042469">
    <property type="protein sequence ID" value="QOX65892.1"/>
    <property type="molecule type" value="Genomic_DNA"/>
</dbReference>
<name>A0ACD1AH18_9FIRM</name>
<reference evidence="1" key="1">
    <citation type="submission" date="2019-08" db="EMBL/GenBank/DDBJ databases">
        <title>Genome sequence of Clostridiales bacterium MT110.</title>
        <authorList>
            <person name="Cao J."/>
        </authorList>
    </citation>
    <scope>NUCLEOTIDE SEQUENCE</scope>
    <source>
        <strain evidence="1">MT110</strain>
    </source>
</reference>
<proteinExistence type="predicted"/>
<gene>
    <name evidence="1" type="ORF">FRZ06_09895</name>
</gene>
<dbReference type="Proteomes" id="UP000594014">
    <property type="component" value="Chromosome"/>
</dbReference>
<evidence type="ECO:0000313" key="2">
    <source>
        <dbReference type="Proteomes" id="UP000594014"/>
    </source>
</evidence>
<keyword evidence="2" id="KW-1185">Reference proteome</keyword>
<evidence type="ECO:0000313" key="1">
    <source>
        <dbReference type="EMBL" id="QOX65892.1"/>
    </source>
</evidence>
<organism evidence="1 2">
    <name type="scientific">Anoxybacterium hadale</name>
    <dbReference type="NCBI Taxonomy" id="3408580"/>
    <lineage>
        <taxon>Bacteria</taxon>
        <taxon>Bacillati</taxon>
        <taxon>Bacillota</taxon>
        <taxon>Clostridia</taxon>
        <taxon>Peptostreptococcales</taxon>
        <taxon>Anaerovoracaceae</taxon>
        <taxon>Anoxybacterium</taxon>
    </lineage>
</organism>
<accession>A0ACD1AH18</accession>
<sequence length="121" mass="13879">MGDQKLTDAELKFAEIIWANAPLKSSELVRLCETALKWKKSTTYTMLKRLDEKGIFRNEAGLVIVLIGKEDFFSEQSKRFVAETFEGSLPRFVAAFTRTKKLSKTEIEELYRLIEAHEGDS</sequence>
<protein>
    <submittedName>
        <fullName evidence="1">BlaI/MecI/CopY family transcriptional regulator</fullName>
    </submittedName>
</protein>